<reference evidence="1 2" key="1">
    <citation type="journal article" date="2014" name="Agronomy (Basel)">
        <title>A Draft Genome Sequence for Ensete ventricosum, the Drought-Tolerant Tree Against Hunger.</title>
        <authorList>
            <person name="Harrison J."/>
            <person name="Moore K.A."/>
            <person name="Paszkiewicz K."/>
            <person name="Jones T."/>
            <person name="Grant M."/>
            <person name="Ambacheew D."/>
            <person name="Muzemil S."/>
            <person name="Studholme D.J."/>
        </authorList>
    </citation>
    <scope>NUCLEOTIDE SEQUENCE [LARGE SCALE GENOMIC DNA]</scope>
</reference>
<evidence type="ECO:0000313" key="1">
    <source>
        <dbReference type="EMBL" id="RRT82510.1"/>
    </source>
</evidence>
<name>A0A427B1Z2_ENSVE</name>
<evidence type="ECO:0000313" key="2">
    <source>
        <dbReference type="Proteomes" id="UP000287651"/>
    </source>
</evidence>
<dbReference type="Proteomes" id="UP000287651">
    <property type="component" value="Unassembled WGS sequence"/>
</dbReference>
<dbReference type="EMBL" id="AMZH03000680">
    <property type="protein sequence ID" value="RRT82510.1"/>
    <property type="molecule type" value="Genomic_DNA"/>
</dbReference>
<organism evidence="1 2">
    <name type="scientific">Ensete ventricosum</name>
    <name type="common">Abyssinian banana</name>
    <name type="synonym">Musa ensete</name>
    <dbReference type="NCBI Taxonomy" id="4639"/>
    <lineage>
        <taxon>Eukaryota</taxon>
        <taxon>Viridiplantae</taxon>
        <taxon>Streptophyta</taxon>
        <taxon>Embryophyta</taxon>
        <taxon>Tracheophyta</taxon>
        <taxon>Spermatophyta</taxon>
        <taxon>Magnoliopsida</taxon>
        <taxon>Liliopsida</taxon>
        <taxon>Zingiberales</taxon>
        <taxon>Musaceae</taxon>
        <taxon>Ensete</taxon>
    </lineage>
</organism>
<comment type="caution">
    <text evidence="1">The sequence shown here is derived from an EMBL/GenBank/DDBJ whole genome shotgun (WGS) entry which is preliminary data.</text>
</comment>
<proteinExistence type="predicted"/>
<sequence length="127" mass="14206">MVDGDESFGVANGKDVGETLRLIPFLSGLHLPGSSLPTDTRPHHDVCKDYMIGLQLRAPRCRISPLLWLVAWPKQRIFRPVIRKSIVVVGVVVSPLVGTLFSKARLTSPTKRFLATRKFVAQNVFLW</sequence>
<gene>
    <name evidence="1" type="ORF">B296_00002019</name>
</gene>
<dbReference type="AlphaFoldDB" id="A0A427B1Z2"/>
<accession>A0A427B1Z2</accession>
<protein>
    <submittedName>
        <fullName evidence="1">Uncharacterized protein</fullName>
    </submittedName>
</protein>